<organism evidence="2 3">
    <name type="scientific">Caballeronia mineralivorans PML1(12)</name>
    <dbReference type="NCBI Taxonomy" id="908627"/>
    <lineage>
        <taxon>Bacteria</taxon>
        <taxon>Pseudomonadati</taxon>
        <taxon>Pseudomonadota</taxon>
        <taxon>Betaproteobacteria</taxon>
        <taxon>Burkholderiales</taxon>
        <taxon>Burkholderiaceae</taxon>
        <taxon>Caballeronia</taxon>
    </lineage>
</organism>
<dbReference type="PATRIC" id="fig|908627.4.peg.9288"/>
<comment type="caution">
    <text evidence="2">The sequence shown here is derived from an EMBL/GenBank/DDBJ whole genome shotgun (WGS) entry which is preliminary data.</text>
</comment>
<name>A0A0J1CIA7_9BURK</name>
<dbReference type="Proteomes" id="UP000035963">
    <property type="component" value="Unassembled WGS sequence"/>
</dbReference>
<proteinExistence type="predicted"/>
<gene>
    <name evidence="2" type="ORF">EOS_41340</name>
</gene>
<sequence length="104" mass="10769">PDPPPLVPPAASVPSPVPVPPDPIPPDPVPPPAVVPPLPLPELLVPPPLVGIAPDPALPNCLLVEPEPPQAPRASMVAIAAVRMVTRNAPLWMWIVFITPSDGI</sequence>
<evidence type="ECO:0000313" key="2">
    <source>
        <dbReference type="EMBL" id="KLU20455.1"/>
    </source>
</evidence>
<reference evidence="2 3" key="1">
    <citation type="journal article" date="2015" name="Genome Announc.">
        <title>Draft Genome Sequence of Burkholderia sp. Strain PML1(12), an Ectomycorrhizosphere-Inhabiting Bacterium with Effective Mineral-Weathering Ability.</title>
        <authorList>
            <person name="Uroz S."/>
            <person name="Oger P."/>
        </authorList>
    </citation>
    <scope>NUCLEOTIDE SEQUENCE [LARGE SCALE GENOMIC DNA]</scope>
    <source>
        <strain evidence="3">PML1(12)</strain>
    </source>
</reference>
<protein>
    <submittedName>
        <fullName evidence="2">Uncharacterized protein</fullName>
    </submittedName>
</protein>
<evidence type="ECO:0000313" key="3">
    <source>
        <dbReference type="Proteomes" id="UP000035963"/>
    </source>
</evidence>
<accession>A0A0J1CIA7</accession>
<evidence type="ECO:0000256" key="1">
    <source>
        <dbReference type="SAM" id="MobiDB-lite"/>
    </source>
</evidence>
<feature type="region of interest" description="Disordered" evidence="1">
    <location>
        <begin position="1"/>
        <end position="30"/>
    </location>
</feature>
<feature type="non-terminal residue" evidence="2">
    <location>
        <position position="1"/>
    </location>
</feature>
<feature type="compositionally biased region" description="Pro residues" evidence="1">
    <location>
        <begin position="15"/>
        <end position="30"/>
    </location>
</feature>
<keyword evidence="3" id="KW-1185">Reference proteome</keyword>
<dbReference type="AlphaFoldDB" id="A0A0J1CIA7"/>
<dbReference type="EMBL" id="AEJF01000254">
    <property type="protein sequence ID" value="KLU20455.1"/>
    <property type="molecule type" value="Genomic_DNA"/>
</dbReference>